<dbReference type="PANTHER" id="PTHR12854">
    <property type="entry name" value="ATAXIN 2-RELATED"/>
    <property type="match status" value="1"/>
</dbReference>
<evidence type="ECO:0000259" key="2">
    <source>
        <dbReference type="SMART" id="SM01272"/>
    </source>
</evidence>
<feature type="compositionally biased region" description="Polar residues" evidence="1">
    <location>
        <begin position="1"/>
        <end position="15"/>
    </location>
</feature>
<feature type="compositionally biased region" description="Polar residues" evidence="1">
    <location>
        <begin position="895"/>
        <end position="911"/>
    </location>
</feature>
<feature type="compositionally biased region" description="Polar residues" evidence="1">
    <location>
        <begin position="257"/>
        <end position="289"/>
    </location>
</feature>
<comment type="caution">
    <text evidence="3">The sequence shown here is derived from an EMBL/GenBank/DDBJ whole genome shotgun (WGS) entry which is preliminary data.</text>
</comment>
<dbReference type="GO" id="GO:0034063">
    <property type="term" value="P:stress granule assembly"/>
    <property type="evidence" value="ECO:0007669"/>
    <property type="project" value="TreeGrafter"/>
</dbReference>
<dbReference type="Pfam" id="PF06741">
    <property type="entry name" value="LsmAD"/>
    <property type="match status" value="1"/>
</dbReference>
<dbReference type="AlphaFoldDB" id="A0AAX6MUA5"/>
<dbReference type="GO" id="GO:0003729">
    <property type="term" value="F:mRNA binding"/>
    <property type="evidence" value="ECO:0007669"/>
    <property type="project" value="TreeGrafter"/>
</dbReference>
<feature type="compositionally biased region" description="Basic and acidic residues" evidence="1">
    <location>
        <begin position="160"/>
        <end position="171"/>
    </location>
</feature>
<name>A0AAX6MUA5_9PEZI</name>
<accession>A0AAX6MUA5</accession>
<proteinExistence type="predicted"/>
<feature type="compositionally biased region" description="Basic and acidic residues" evidence="1">
    <location>
        <begin position="362"/>
        <end position="397"/>
    </location>
</feature>
<keyword evidence="4" id="KW-1185">Reference proteome</keyword>
<organism evidence="3 4">
    <name type="scientific">Daldinia eschscholtzii</name>
    <dbReference type="NCBI Taxonomy" id="292717"/>
    <lineage>
        <taxon>Eukaryota</taxon>
        <taxon>Fungi</taxon>
        <taxon>Dikarya</taxon>
        <taxon>Ascomycota</taxon>
        <taxon>Pezizomycotina</taxon>
        <taxon>Sordariomycetes</taxon>
        <taxon>Xylariomycetidae</taxon>
        <taxon>Xylariales</taxon>
        <taxon>Hypoxylaceae</taxon>
        <taxon>Daldinia</taxon>
    </lineage>
</organism>
<dbReference type="SMART" id="SM01272">
    <property type="entry name" value="LsmAD"/>
    <property type="match status" value="1"/>
</dbReference>
<evidence type="ECO:0000313" key="3">
    <source>
        <dbReference type="EMBL" id="KAK6955761.1"/>
    </source>
</evidence>
<feature type="region of interest" description="Disordered" evidence="1">
    <location>
        <begin position="686"/>
        <end position="713"/>
    </location>
</feature>
<dbReference type="Proteomes" id="UP001369815">
    <property type="component" value="Unassembled WGS sequence"/>
</dbReference>
<gene>
    <name evidence="3" type="ORF">Daesc_003405</name>
</gene>
<feature type="compositionally biased region" description="Low complexity" evidence="1">
    <location>
        <begin position="701"/>
        <end position="713"/>
    </location>
</feature>
<protein>
    <recommendedName>
        <fullName evidence="2">LsmAD domain-containing protein</fullName>
    </recommendedName>
</protein>
<feature type="compositionally biased region" description="Basic and acidic residues" evidence="1">
    <location>
        <begin position="125"/>
        <end position="134"/>
    </location>
</feature>
<feature type="domain" description="LsmAD" evidence="2">
    <location>
        <begin position="96"/>
        <end position="170"/>
    </location>
</feature>
<feature type="compositionally biased region" description="Basic and acidic residues" evidence="1">
    <location>
        <begin position="16"/>
        <end position="32"/>
    </location>
</feature>
<feature type="compositionally biased region" description="Polar residues" evidence="1">
    <location>
        <begin position="859"/>
        <end position="887"/>
    </location>
</feature>
<dbReference type="InterPro" id="IPR045117">
    <property type="entry name" value="ATXN2-like"/>
</dbReference>
<evidence type="ECO:0000313" key="4">
    <source>
        <dbReference type="Proteomes" id="UP001369815"/>
    </source>
</evidence>
<feature type="compositionally biased region" description="Basic and acidic residues" evidence="1">
    <location>
        <begin position="142"/>
        <end position="153"/>
    </location>
</feature>
<feature type="region of interest" description="Disordered" evidence="1">
    <location>
        <begin position="361"/>
        <end position="542"/>
    </location>
</feature>
<sequence length="934" mass="101614">MVQQKKSSGESTNGISKREYPPMPFQKKDMSDTRGSAINSQNNFRTDSAISSSRPGRERALQPWVGPSNSDGLDLSLEKSSGDGSWDQFAVNERQFGIKTTYDENIYTTPIDKSHPQYKERVAAAEKKAREIERSTAATAHVAEERVMDHVGGDDAGANEEEKYSGVKRQDFPPLPSNREPKYTPPARRAPTASSTVKGAPVDPAIISSQLKAQKNQPALPKQDDSKVRPSAKAEVPSASSAKSAEPKLDSKVEAQQKPTENKSANQNATQLRPSAATSRTISPQSKDTQGVAPSAALTVERDVLKEFKTFANLQRINAEKARSNKAKADKEVKLIELKKFADNFKLPTPVPMDLISIIAKDPAKQREIQEKAKRDAAEVARRKAEEAAAKEKKGTTPKEPQAPAPVQAPSDSRSGRPSANPPSAAPAAAPRHQGNNRQSFIPPTYPYQGNRSGPQHMQQTGRQGGLAGRLRSLDAQKAQGQDVRLPPTGPANPADPSYGRRIGGHIGQKLNPNSHEFRPNAFAPAFNPNGHPSAGSSPRSAINHATDAQANATSTHTALVVVTKKRKAVDPKKCAILSFIKTIQPPENKNWNENDGLRPSYDTPPTWRSATDDEKPDSTMRLTFDEYFERQPFNTQPTPNPPHLLPQLAHQHQLPLHMQHGAHPAAPRHSPHVPPVQIHANHGPVPHAPFNGADDHRMMHSNSSQSYSSPRMSQVPLVYPPNMNSAGQMPYNQHMMPSFIGPAAPPMNQFNRSFSNSPQYVPQQPGAMGAPMMMQPQFMPQPMVTGPPQMQPYPGTGHLQFMPPGATPPQPMPGVNGYPSPGRPAAPLMVHQGSQQGQPIYNMSPSVQYQQPATFVPQQQGQMNSMRGYSNPGPGQQFGTSPQQMHQYGPPHRNGSNNFKNYQGHNQHQGPQGAHTAPSGPQGRSSDGPDEAK</sequence>
<feature type="compositionally biased region" description="Polar residues" evidence="1">
    <location>
        <begin position="434"/>
        <end position="462"/>
    </location>
</feature>
<feature type="region of interest" description="Disordered" evidence="1">
    <location>
        <begin position="591"/>
        <end position="618"/>
    </location>
</feature>
<evidence type="ECO:0000256" key="1">
    <source>
        <dbReference type="SAM" id="MobiDB-lite"/>
    </source>
</evidence>
<dbReference type="GO" id="GO:0010494">
    <property type="term" value="C:cytoplasmic stress granule"/>
    <property type="evidence" value="ECO:0007669"/>
    <property type="project" value="TreeGrafter"/>
</dbReference>
<feature type="compositionally biased region" description="Basic and acidic residues" evidence="1">
    <location>
        <begin position="245"/>
        <end position="255"/>
    </location>
</feature>
<feature type="region of interest" description="Disordered" evidence="1">
    <location>
        <begin position="125"/>
        <end position="296"/>
    </location>
</feature>
<reference evidence="3 4" key="1">
    <citation type="journal article" date="2024" name="Front Chem Biol">
        <title>Unveiling the potential of Daldinia eschscholtzii MFLUCC 19-0629 through bioactivity and bioinformatics studies for enhanced sustainable agriculture production.</title>
        <authorList>
            <person name="Brooks S."/>
            <person name="Weaver J.A."/>
            <person name="Klomchit A."/>
            <person name="Alharthi S.A."/>
            <person name="Onlamun T."/>
            <person name="Nurani R."/>
            <person name="Vong T.K."/>
            <person name="Alberti F."/>
            <person name="Greco C."/>
        </authorList>
    </citation>
    <scope>NUCLEOTIDE SEQUENCE [LARGE SCALE GENOMIC DNA]</scope>
    <source>
        <strain evidence="3">MFLUCC 19-0629</strain>
    </source>
</reference>
<feature type="region of interest" description="Disordered" evidence="1">
    <location>
        <begin position="859"/>
        <end position="934"/>
    </location>
</feature>
<feature type="compositionally biased region" description="Low complexity" evidence="1">
    <location>
        <begin position="231"/>
        <end position="244"/>
    </location>
</feature>
<dbReference type="InterPro" id="IPR009604">
    <property type="entry name" value="LsmAD_domain"/>
</dbReference>
<feature type="compositionally biased region" description="Polar residues" evidence="1">
    <location>
        <begin position="33"/>
        <end position="54"/>
    </location>
</feature>
<dbReference type="EMBL" id="JBANMG010000003">
    <property type="protein sequence ID" value="KAK6955761.1"/>
    <property type="molecule type" value="Genomic_DNA"/>
</dbReference>
<feature type="region of interest" description="Disordered" evidence="1">
    <location>
        <begin position="1"/>
        <end position="86"/>
    </location>
</feature>
<feature type="compositionally biased region" description="Polar residues" evidence="1">
    <location>
        <begin position="207"/>
        <end position="217"/>
    </location>
</feature>
<dbReference type="PANTHER" id="PTHR12854:SF7">
    <property type="entry name" value="ATAXIN-2 HOMOLOG"/>
    <property type="match status" value="1"/>
</dbReference>